<evidence type="ECO:0000313" key="2">
    <source>
        <dbReference type="EMBL" id="TWI77514.1"/>
    </source>
</evidence>
<keyword evidence="1" id="KW-0812">Transmembrane</keyword>
<sequence>MIKQKTINPQLKIRILFFSLPILLIIIYRFAVVLTIEEQKSNKRLLAAISSAEAAKDLDSANMLSADSYLDIVRNFTMDTLDQGKKLFEILADYYSENGIKITDYGIAVVDTSTNPQVITRKITVQGGFSEILQLIHQLENKNVIGRLQSASFKSHTDSQGEFVYLEASLLIQNLLLHEKDN</sequence>
<protein>
    <submittedName>
        <fullName evidence="2">Uncharacterized protein</fullName>
    </submittedName>
</protein>
<proteinExistence type="predicted"/>
<dbReference type="RefSeq" id="WP_144888765.1">
    <property type="nucleotide sequence ID" value="NZ_VLLE01000010.1"/>
</dbReference>
<accession>A0A562S9M8</accession>
<dbReference type="AlphaFoldDB" id="A0A562S9M8"/>
<evidence type="ECO:0000256" key="1">
    <source>
        <dbReference type="SAM" id="Phobius"/>
    </source>
</evidence>
<reference evidence="2 3" key="1">
    <citation type="journal article" date="2015" name="Stand. Genomic Sci.">
        <title>Genomic Encyclopedia of Bacterial and Archaeal Type Strains, Phase III: the genomes of soil and plant-associated and newly described type strains.</title>
        <authorList>
            <person name="Whitman W.B."/>
            <person name="Woyke T."/>
            <person name="Klenk H.P."/>
            <person name="Zhou Y."/>
            <person name="Lilburn T.G."/>
            <person name="Beck B.J."/>
            <person name="De Vos P."/>
            <person name="Vandamme P."/>
            <person name="Eisen J.A."/>
            <person name="Garrity G."/>
            <person name="Hugenholtz P."/>
            <person name="Kyrpides N.C."/>
        </authorList>
    </citation>
    <scope>NUCLEOTIDE SEQUENCE [LARGE SCALE GENOMIC DNA]</scope>
    <source>
        <strain evidence="2 3">CGMCC 1.7271</strain>
    </source>
</reference>
<feature type="transmembrane region" description="Helical" evidence="1">
    <location>
        <begin position="15"/>
        <end position="36"/>
    </location>
</feature>
<gene>
    <name evidence="2" type="ORF">IQ13_4320</name>
</gene>
<comment type="caution">
    <text evidence="2">The sequence shown here is derived from an EMBL/GenBank/DDBJ whole genome shotgun (WGS) entry which is preliminary data.</text>
</comment>
<evidence type="ECO:0000313" key="3">
    <source>
        <dbReference type="Proteomes" id="UP000316167"/>
    </source>
</evidence>
<keyword evidence="3" id="KW-1185">Reference proteome</keyword>
<dbReference type="EMBL" id="VLLE01000010">
    <property type="protein sequence ID" value="TWI77514.1"/>
    <property type="molecule type" value="Genomic_DNA"/>
</dbReference>
<keyword evidence="1" id="KW-1133">Transmembrane helix</keyword>
<organism evidence="2 3">
    <name type="scientific">Lacibacter cauensis</name>
    <dbReference type="NCBI Taxonomy" id="510947"/>
    <lineage>
        <taxon>Bacteria</taxon>
        <taxon>Pseudomonadati</taxon>
        <taxon>Bacteroidota</taxon>
        <taxon>Chitinophagia</taxon>
        <taxon>Chitinophagales</taxon>
        <taxon>Chitinophagaceae</taxon>
        <taxon>Lacibacter</taxon>
    </lineage>
</organism>
<dbReference type="Proteomes" id="UP000316167">
    <property type="component" value="Unassembled WGS sequence"/>
</dbReference>
<name>A0A562S9M8_9BACT</name>
<keyword evidence="1" id="KW-0472">Membrane</keyword>